<sequence length="1242" mass="139848">MRVIAEAVRASKLLGSLRTVESGILNLESRSSCSKQSLSLQKIQERIPSLLFLEVGGFDMIVSPESLVAYLKRAGPFGLNQSNFTKLQKQAANLREKNIGVLMDLLVQLLHLGHPIHSLFGIRIPLEKTIVHCFRDRSRFEHCLGLADAVHMSLYNLNIQVCLPWKTRISVRNNDVSSFARIHFKSLTSRPTCWVTRMKTKNRKCGLLLHYLKVFPKGLQEKDYVKMIKLSLTGLFSEKSNQELPIGYPENAVPIFPLATQKRLDRCLRSNPSLRVRLYFNLIQSKALCAPVGEDMIKESYEKHFDSLCRPVDECLVVPEEYLKKLREYGQNIGRRMQKHYDPFSTVIPNTHSTLETTRRDGGAVENLSAERSLCQGSRLRHTLDKACGASQPQRIEPFVIGLFGPPGCGKTTTVSTLINQLGREYFPQFQGNQLCYSRSCSSKHWDGYDNQPIVVLDDFGQDLADRSDIVEFEQLVSTNRYLVPMAELNEKGRCFNSPIIILTSNCAYGSNFNVTTPVQVVEEPIAVWRRVAVPLVLSNSNSFNLIDRDATCFGPESINVWGKKYAASGTHYTNACTYPRAIAVDNAKHLRWSEAIPQGSDARVVLKYIIERFAGHIEYDQKFLSPEWCQNISSQRIRYSIDPDSTLVGVTAETVKVPYLKEDYSLYQTFSSLPPADPPRVKAIALAEPLKVRMITIAEAETKALQPMQIALFKVLQEMPQFCLSNGCSKSVLWKDFMKEGLPWIEKIEAQIQGMNLRKLDNEKWLSGDYTAATDNFPMSVTNALLEGILEYVDHPSTREWARYECSNHIIEYPGGKLGEQTSGQLMGSLLSFPLLCFLNDFIVSESGFQPGKYLINGDDVVACGPIDVIDSWKLNAPKVGLSLSLGKNFVDKHFCTVNSQLFYDGNCLHTGKVSCQTRIGATIGFCFQETQFYFGASSEIRDEFIRRNLIPLRKTIRSLKVPTSKGGLSLVSDDESMTAAERSLAKRTYLHDLISPFLKSLPVPGFTGGREFGGCKLRAVPFPSFDEEEDESVKTLISLRTVFGGSPLPDDSGTGDLTRIEVDKALKKVIDKGGEKELKQLLSIPFSRYPSRHKLGFKVKYYFVEEHYVSNMIRQTLPIVLNILLRKLNGSDLEILESNELLIQEVDFPLLTGHLAQWIEDHFNGEESPSEPIETEIFDESELESEFLDYTVSPRRSIPADAWLKSLLQIKEFADPLPPVSNERISGEHDSKCLCVGLIN</sequence>
<protein>
    <submittedName>
        <fullName evidence="4">RNA-dependent RNA polymerase</fullName>
    </submittedName>
</protein>
<evidence type="ECO:0000313" key="4">
    <source>
        <dbReference type="EMBL" id="QIS87985.1"/>
    </source>
</evidence>
<evidence type="ECO:0000256" key="1">
    <source>
        <dbReference type="ARBA" id="ARBA00022679"/>
    </source>
</evidence>
<dbReference type="PROSITE" id="PS51218">
    <property type="entry name" value="SF3_HELICASE_2"/>
    <property type="match status" value="1"/>
</dbReference>
<dbReference type="SUPFAM" id="SSF56672">
    <property type="entry name" value="DNA/RNA polymerases"/>
    <property type="match status" value="1"/>
</dbReference>
<reference evidence="4" key="1">
    <citation type="submission" date="2020-01" db="EMBL/GenBank/DDBJ databases">
        <title>Sustained virome diversity in Antarctic penguins and their ticks: geographical connectedness and no evidence for low pathogen pressure.</title>
        <authorList>
            <person name="Wille M."/>
            <person name="Harvey E."/>
            <person name="Shi M."/>
            <person name="Gonzalez-Acuna D."/>
            <person name="Holmes E.C."/>
            <person name="Hurt A.C."/>
        </authorList>
    </citation>
    <scope>NUCLEOTIDE SEQUENCE</scope>
    <source>
        <strain evidence="4">Antarctic45</strain>
    </source>
</reference>
<evidence type="ECO:0000259" key="3">
    <source>
        <dbReference type="PROSITE" id="PS51218"/>
    </source>
</evidence>
<dbReference type="GO" id="GO:0003723">
    <property type="term" value="F:RNA binding"/>
    <property type="evidence" value="ECO:0007669"/>
    <property type="project" value="InterPro"/>
</dbReference>
<organism evidence="4">
    <name type="scientific">Ui-te-Rangiora virus</name>
    <dbReference type="NCBI Taxonomy" id="2707277"/>
    <lineage>
        <taxon>Viruses</taxon>
        <taxon>Riboviria</taxon>
    </lineage>
</organism>
<dbReference type="InterPro" id="IPR000605">
    <property type="entry name" value="Helicase_SF3_ssDNA/RNA_vir"/>
</dbReference>
<dbReference type="SUPFAM" id="SSF52540">
    <property type="entry name" value="P-loop containing nucleoside triphosphate hydrolases"/>
    <property type="match status" value="1"/>
</dbReference>
<keyword evidence="2" id="KW-0548">Nucleotidyltransferase</keyword>
<name>A0A6H0DIH5_9VIRU</name>
<evidence type="ECO:0000256" key="2">
    <source>
        <dbReference type="ARBA" id="ARBA00022695"/>
    </source>
</evidence>
<dbReference type="InterPro" id="IPR014759">
    <property type="entry name" value="Helicase_SF3_ssRNA_vir"/>
</dbReference>
<keyword evidence="1" id="KW-0808">Transferase</keyword>
<accession>A0A6H0DIH5</accession>
<dbReference type="EMBL" id="MT025109">
    <property type="protein sequence ID" value="QIS87985.1"/>
    <property type="molecule type" value="Genomic_RNA"/>
</dbReference>
<dbReference type="GO" id="GO:0003724">
    <property type="term" value="F:RNA helicase activity"/>
    <property type="evidence" value="ECO:0007669"/>
    <property type="project" value="InterPro"/>
</dbReference>
<dbReference type="GO" id="GO:0003968">
    <property type="term" value="F:RNA-directed RNA polymerase activity"/>
    <property type="evidence" value="ECO:0007669"/>
    <property type="project" value="UniProtKB-KW"/>
</dbReference>
<dbReference type="InterPro" id="IPR027417">
    <property type="entry name" value="P-loop_NTPase"/>
</dbReference>
<feature type="domain" description="SF3 helicase" evidence="3">
    <location>
        <begin position="378"/>
        <end position="553"/>
    </location>
</feature>
<keyword evidence="4" id="KW-0696">RNA-directed RNA polymerase</keyword>
<dbReference type="Gene3D" id="3.40.50.300">
    <property type="entry name" value="P-loop containing nucleotide triphosphate hydrolases"/>
    <property type="match status" value="1"/>
</dbReference>
<dbReference type="Pfam" id="PF00910">
    <property type="entry name" value="RNA_helicase"/>
    <property type="match status" value="1"/>
</dbReference>
<dbReference type="InterPro" id="IPR043502">
    <property type="entry name" value="DNA/RNA_pol_sf"/>
</dbReference>
<proteinExistence type="predicted"/>